<evidence type="ECO:0000313" key="1">
    <source>
        <dbReference type="EMBL" id="PKI73651.1"/>
    </source>
</evidence>
<evidence type="ECO:0000313" key="2">
    <source>
        <dbReference type="Proteomes" id="UP000233551"/>
    </source>
</evidence>
<dbReference type="STRING" id="22663.A0A2I0KYV8"/>
<accession>A0A2I0KYV8</accession>
<comment type="caution">
    <text evidence="1">The sequence shown here is derived from an EMBL/GenBank/DDBJ whole genome shotgun (WGS) entry which is preliminary data.</text>
</comment>
<protein>
    <recommendedName>
        <fullName evidence="3">Reverse transcriptase Ty1/copia-type domain-containing protein</fullName>
    </recommendedName>
</protein>
<dbReference type="CDD" id="cd09272">
    <property type="entry name" value="RNase_HI_RT_Ty1"/>
    <property type="match status" value="1"/>
</dbReference>
<evidence type="ECO:0008006" key="3">
    <source>
        <dbReference type="Google" id="ProtNLM"/>
    </source>
</evidence>
<reference evidence="1 2" key="1">
    <citation type="submission" date="2017-11" db="EMBL/GenBank/DDBJ databases">
        <title>De-novo sequencing of pomegranate (Punica granatum L.) genome.</title>
        <authorList>
            <person name="Akparov Z."/>
            <person name="Amiraslanov A."/>
            <person name="Hajiyeva S."/>
            <person name="Abbasov M."/>
            <person name="Kaur K."/>
            <person name="Hamwieh A."/>
            <person name="Solovyev V."/>
            <person name="Salamov A."/>
            <person name="Braich B."/>
            <person name="Kosarev P."/>
            <person name="Mahmoud A."/>
            <person name="Hajiyev E."/>
            <person name="Babayeva S."/>
            <person name="Izzatullayeva V."/>
            <person name="Mammadov A."/>
            <person name="Mammadov A."/>
            <person name="Sharifova S."/>
            <person name="Ojaghi J."/>
            <person name="Eynullazada K."/>
            <person name="Bayramov B."/>
            <person name="Abdulazimova A."/>
            <person name="Shahmuradov I."/>
        </authorList>
    </citation>
    <scope>NUCLEOTIDE SEQUENCE [LARGE SCALE GENOMIC DNA]</scope>
    <source>
        <strain evidence="2">cv. AG2017</strain>
        <tissue evidence="1">Leaf</tissue>
    </source>
</reference>
<dbReference type="PANTHER" id="PTHR11439:SF503">
    <property type="entry name" value="CYSTEINE-RICH RLK (RECEPTOR-LIKE PROTEIN KINASE) 8"/>
    <property type="match status" value="1"/>
</dbReference>
<organism evidence="1 2">
    <name type="scientific">Punica granatum</name>
    <name type="common">Pomegranate</name>
    <dbReference type="NCBI Taxonomy" id="22663"/>
    <lineage>
        <taxon>Eukaryota</taxon>
        <taxon>Viridiplantae</taxon>
        <taxon>Streptophyta</taxon>
        <taxon>Embryophyta</taxon>
        <taxon>Tracheophyta</taxon>
        <taxon>Spermatophyta</taxon>
        <taxon>Magnoliopsida</taxon>
        <taxon>eudicotyledons</taxon>
        <taxon>Gunneridae</taxon>
        <taxon>Pentapetalae</taxon>
        <taxon>rosids</taxon>
        <taxon>malvids</taxon>
        <taxon>Myrtales</taxon>
        <taxon>Lythraceae</taxon>
        <taxon>Punica</taxon>
    </lineage>
</organism>
<dbReference type="Proteomes" id="UP000233551">
    <property type="component" value="Unassembled WGS sequence"/>
</dbReference>
<sequence length="135" mass="15309">MNLRKRLHKHDGAEYANVAVHRSLIGCLMYLTVTVPDILFVVSVLSRFLNYASELHMVVAKRVVRHLEETLSYRIKFSEARQFKLHGFSDSDWAGSVDDKKNTSGYCSTLSSACFSWCSKKQEVVAQSTAEAEFI</sequence>
<dbReference type="EMBL" id="PGOL01000265">
    <property type="protein sequence ID" value="PKI73651.1"/>
    <property type="molecule type" value="Genomic_DNA"/>
</dbReference>
<proteinExistence type="predicted"/>
<keyword evidence="2" id="KW-1185">Reference proteome</keyword>
<dbReference type="PANTHER" id="PTHR11439">
    <property type="entry name" value="GAG-POL-RELATED RETROTRANSPOSON"/>
    <property type="match status" value="1"/>
</dbReference>
<gene>
    <name evidence="1" type="ORF">CRG98_005892</name>
</gene>
<dbReference type="AlphaFoldDB" id="A0A2I0KYV8"/>
<name>A0A2I0KYV8_PUNGR</name>